<dbReference type="Pfam" id="PF13361">
    <property type="entry name" value="UvrD_C"/>
    <property type="match status" value="1"/>
</dbReference>
<reference evidence="7 8" key="1">
    <citation type="journal article" date="2020" name="Genome Biol. Evol.">
        <title>Rhizobium dioscoreae sp. nov., a plant growth-promoting bacterium isolated from yam (Dioscorea species).</title>
        <authorList>
            <person name="Ouyabe M."/>
            <person name="Tanaka N."/>
            <person name="Shiwa Y."/>
            <person name="Fujita N."/>
            <person name="Kikuno H."/>
            <person name="Babil P."/>
            <person name="Shiwachi H."/>
        </authorList>
    </citation>
    <scope>NUCLEOTIDE SEQUENCE [LARGE SCALE GENOMIC DNA]</scope>
    <source>
        <strain evidence="7 8">S-93</strain>
    </source>
</reference>
<keyword evidence="3" id="KW-0347">Helicase</keyword>
<dbReference type="PANTHER" id="PTHR11070">
    <property type="entry name" value="UVRD / RECB / PCRA DNA HELICASE FAMILY MEMBER"/>
    <property type="match status" value="1"/>
</dbReference>
<evidence type="ECO:0000256" key="1">
    <source>
        <dbReference type="ARBA" id="ARBA00022741"/>
    </source>
</evidence>
<evidence type="ECO:0000259" key="6">
    <source>
        <dbReference type="Pfam" id="PF13361"/>
    </source>
</evidence>
<evidence type="ECO:0000256" key="2">
    <source>
        <dbReference type="ARBA" id="ARBA00022801"/>
    </source>
</evidence>
<keyword evidence="1" id="KW-0547">Nucleotide-binding</keyword>
<dbReference type="InterPro" id="IPR000212">
    <property type="entry name" value="DNA_helicase_UvrD/REP"/>
</dbReference>
<keyword evidence="2" id="KW-0378">Hydrolase</keyword>
<evidence type="ECO:0000256" key="4">
    <source>
        <dbReference type="ARBA" id="ARBA00022840"/>
    </source>
</evidence>
<dbReference type="PANTHER" id="PTHR11070:SF2">
    <property type="entry name" value="ATP-DEPENDENT DNA HELICASE SRS2"/>
    <property type="match status" value="1"/>
</dbReference>
<evidence type="ECO:0000256" key="5">
    <source>
        <dbReference type="ARBA" id="ARBA00034923"/>
    </source>
</evidence>
<dbReference type="Gene3D" id="3.40.50.300">
    <property type="entry name" value="P-loop containing nucleotide triphosphate hydrolases"/>
    <property type="match status" value="1"/>
</dbReference>
<keyword evidence="4" id="KW-0067">ATP-binding</keyword>
<keyword evidence="8" id="KW-1185">Reference proteome</keyword>
<comment type="caution">
    <text evidence="7">The sequence shown here is derived from an EMBL/GenBank/DDBJ whole genome shotgun (WGS) entry which is preliminary data.</text>
</comment>
<dbReference type="SUPFAM" id="SSF52540">
    <property type="entry name" value="P-loop containing nucleoside triphosphate hydrolases"/>
    <property type="match status" value="1"/>
</dbReference>
<dbReference type="InterPro" id="IPR014017">
    <property type="entry name" value="DNA_helicase_UvrD-like_C"/>
</dbReference>
<feature type="domain" description="UvrD-like helicase C-terminal" evidence="6">
    <location>
        <begin position="48"/>
        <end position="101"/>
    </location>
</feature>
<dbReference type="EMBL" id="BLAJ01000003">
    <property type="protein sequence ID" value="GES49983.1"/>
    <property type="molecule type" value="Genomic_DNA"/>
</dbReference>
<protein>
    <recommendedName>
        <fullName evidence="5">DNA 3'-5' helicase II</fullName>
    </recommendedName>
</protein>
<evidence type="ECO:0000256" key="3">
    <source>
        <dbReference type="ARBA" id="ARBA00022806"/>
    </source>
</evidence>
<dbReference type="InterPro" id="IPR027417">
    <property type="entry name" value="P-loop_NTPase"/>
</dbReference>
<sequence>MPAEQLAWERLALASGEPEDAASVALSALRNRLGWPDAFPDDQGVFDEGVLITTIHQSKGMEFDVVTILNAAPNEDLDEKGSLEEEANVGFVALSRAGTKLNRLAGETLYRSPTNKDFGNGRQRLCFWRNGWVNLEIGLRGDIDPYSFVDPLLHEGVQGIESIQDFLLKNARVLEGHKVMLCKIWEDGKALWDIHLQDVTRPGLRVGRTSQQLTYDLLHILHDKGYGLPSRIMNLRIAGVGTISDLGDRVLEEPERSSRLWLGISLFGTGDFKTFKGRR</sequence>
<organism evidence="7 8">
    <name type="scientific">Rhizobium dioscoreae</name>
    <dbReference type="NCBI Taxonomy" id="2653122"/>
    <lineage>
        <taxon>Bacteria</taxon>
        <taxon>Pseudomonadati</taxon>
        <taxon>Pseudomonadota</taxon>
        <taxon>Alphaproteobacteria</taxon>
        <taxon>Hyphomicrobiales</taxon>
        <taxon>Rhizobiaceae</taxon>
        <taxon>Rhizobium/Agrobacterium group</taxon>
        <taxon>Rhizobium</taxon>
    </lineage>
</organism>
<name>A0ABQ0Z385_9HYPH</name>
<evidence type="ECO:0000313" key="8">
    <source>
        <dbReference type="Proteomes" id="UP000390335"/>
    </source>
</evidence>
<gene>
    <name evidence="7" type="ORF">RsS93_25970</name>
</gene>
<accession>A0ABQ0Z385</accession>
<evidence type="ECO:0000313" key="7">
    <source>
        <dbReference type="EMBL" id="GES49983.1"/>
    </source>
</evidence>
<dbReference type="Proteomes" id="UP000390335">
    <property type="component" value="Unassembled WGS sequence"/>
</dbReference>
<proteinExistence type="predicted"/>